<reference evidence="2 3" key="1">
    <citation type="submission" date="2015-10" db="EMBL/GenBank/DDBJ databases">
        <title>Metagenome-Assembled Genomes uncover a global brackish microbiome.</title>
        <authorList>
            <person name="Hugerth L.W."/>
            <person name="Larsson J."/>
            <person name="Alneberg J."/>
            <person name="Lindh M.V."/>
            <person name="Legrand C."/>
            <person name="Pinhassi J."/>
            <person name="Andersson A.F."/>
        </authorList>
    </citation>
    <scope>NUCLEOTIDE SEQUENCE [LARGE SCALE GENOMIC DNA]</scope>
    <source>
        <strain evidence="2">BACL18 MAG-120507-bin52</strain>
    </source>
</reference>
<name>A0A0R2RQM8_9BACT</name>
<protein>
    <recommendedName>
        <fullName evidence="1">Glycosyl hydrolase family 98 putative carbohydrate-binding module domain-containing protein</fullName>
    </recommendedName>
</protein>
<dbReference type="AlphaFoldDB" id="A0A0R2RQM8"/>
<gene>
    <name evidence="2" type="ORF">ABR82_02730</name>
</gene>
<organism evidence="2 3">
    <name type="scientific">Verrucomicrobia subdivision 6 bacterium BACL9 MAG-120507-bin52</name>
    <dbReference type="NCBI Taxonomy" id="1655590"/>
    <lineage>
        <taxon>Bacteria</taxon>
        <taxon>Pseudomonadati</taxon>
        <taxon>Verrucomicrobiota</taxon>
        <taxon>Verrucomicrobiia</taxon>
        <taxon>Verrucomicrobiales</taxon>
        <taxon>Verrucomicrobia subdivision 6</taxon>
    </lineage>
</organism>
<comment type="caution">
    <text evidence="2">The sequence shown here is derived from an EMBL/GenBank/DDBJ whole genome shotgun (WGS) entry which is preliminary data.</text>
</comment>
<dbReference type="InterPro" id="IPR008979">
    <property type="entry name" value="Galactose-bd-like_sf"/>
</dbReference>
<sequence length="411" mass="44983">MYMHDAPRYYGSPREFGDLFAFVAANRGLLDDHDRIAESGIDLQSSIYQWLPNKELRQVFAEGASAVWINKANIFAFIRAKKDRSSVVVHLVDWNPSSSSFEIAFSPAGLIGTQQAELTLLRPGHDPVHFHHYAGESIEIPSLGPWGILVVKPDTGAASHPVAPQLVAPARSVIPVGSELVFVPPSNKEKIQFRILPIGSRNGDTLPEFEGYDPADPPRILRDGTLEAFTVGNNGKQSKPLRVLLRTFQDHRVSSKIQPAPGEGIDLCEKFRPSSGEIKVGASFLSNELRLGGQLVPRGISTSGNSRITAEVDPSWKFFTGRVGIDDAEDRRPCARFQIFFDNKLAFETPILNPSKLSIQKASRVVFPFALAIPEGTKSIALRTVGSGFFPDHNHTVWAGLSATTSGEPPQ</sequence>
<feature type="domain" description="Glycosyl hydrolase family 98 putative carbohydrate-binding module" evidence="1">
    <location>
        <begin position="260"/>
        <end position="405"/>
    </location>
</feature>
<evidence type="ECO:0000313" key="2">
    <source>
        <dbReference type="EMBL" id="KRO62474.1"/>
    </source>
</evidence>
<evidence type="ECO:0000259" key="1">
    <source>
        <dbReference type="SMART" id="SM00776"/>
    </source>
</evidence>
<dbReference type="SMART" id="SM00776">
    <property type="entry name" value="NPCBM"/>
    <property type="match status" value="1"/>
</dbReference>
<dbReference type="Gene3D" id="2.60.120.1060">
    <property type="entry name" value="NPCBM/NEW2 domain"/>
    <property type="match status" value="1"/>
</dbReference>
<dbReference type="Pfam" id="PF08305">
    <property type="entry name" value="NPCBM"/>
    <property type="match status" value="1"/>
</dbReference>
<proteinExistence type="predicted"/>
<accession>A0A0R2RQM8</accession>
<dbReference type="SUPFAM" id="SSF49785">
    <property type="entry name" value="Galactose-binding domain-like"/>
    <property type="match status" value="1"/>
</dbReference>
<dbReference type="EMBL" id="LIBO01000071">
    <property type="protein sequence ID" value="KRO62474.1"/>
    <property type="molecule type" value="Genomic_DNA"/>
</dbReference>
<dbReference type="InterPro" id="IPR038637">
    <property type="entry name" value="NPCBM_sf"/>
</dbReference>
<dbReference type="InterPro" id="IPR013222">
    <property type="entry name" value="Glyco_hyd_98_carb-bd"/>
</dbReference>
<evidence type="ECO:0000313" key="3">
    <source>
        <dbReference type="Proteomes" id="UP000051269"/>
    </source>
</evidence>
<dbReference type="Proteomes" id="UP000051269">
    <property type="component" value="Unassembled WGS sequence"/>
</dbReference>